<dbReference type="RefSeq" id="WP_066774607.1">
    <property type="nucleotide sequence ID" value="NZ_CP013244.1"/>
</dbReference>
<evidence type="ECO:0000256" key="5">
    <source>
        <dbReference type="ARBA" id="ARBA00023204"/>
    </source>
</evidence>
<keyword evidence="4" id="KW-0378">Hydrolase</keyword>
<dbReference type="InterPro" id="IPR004603">
    <property type="entry name" value="DNA_mismatch_endonuc_vsr"/>
</dbReference>
<dbReference type="InterPro" id="IPR011335">
    <property type="entry name" value="Restrct_endonuc-II-like"/>
</dbReference>
<keyword evidence="2" id="KW-0255">Endonuclease</keyword>
<dbReference type="Pfam" id="PF03852">
    <property type="entry name" value="Vsr"/>
    <property type="match status" value="1"/>
</dbReference>
<dbReference type="Gene3D" id="3.40.960.10">
    <property type="entry name" value="VSR Endonuclease"/>
    <property type="match status" value="1"/>
</dbReference>
<dbReference type="KEGG" id="cbot:ATE48_04980"/>
<protein>
    <submittedName>
        <fullName evidence="7">Fis family transcriptional regulator</fullName>
    </submittedName>
</protein>
<keyword evidence="8" id="KW-1185">Reference proteome</keyword>
<keyword evidence="1" id="KW-0540">Nuclease</keyword>
<comment type="similarity">
    <text evidence="6">Belongs to the Vsr family.</text>
</comment>
<evidence type="ECO:0000256" key="3">
    <source>
        <dbReference type="ARBA" id="ARBA00022763"/>
    </source>
</evidence>
<dbReference type="STRING" id="1759059.ATE48_04980"/>
<dbReference type="CDD" id="cd00221">
    <property type="entry name" value="Vsr"/>
    <property type="match status" value="1"/>
</dbReference>
<evidence type="ECO:0000256" key="1">
    <source>
        <dbReference type="ARBA" id="ARBA00022722"/>
    </source>
</evidence>
<reference evidence="7 8" key="1">
    <citation type="submission" date="2015-11" db="EMBL/GenBank/DDBJ databases">
        <title>Whole-Genome Sequence of Candidatus Oderbacter manganicum from the National Park Lower Oder Valley, Germany.</title>
        <authorList>
            <person name="Braun B."/>
            <person name="Liere K."/>
            <person name="Szewzyk U."/>
        </authorList>
    </citation>
    <scope>NUCLEOTIDE SEQUENCE [LARGE SCALE GENOMIC DNA]</scope>
    <source>
        <strain evidence="7 8">OTSz_A_272</strain>
    </source>
</reference>
<evidence type="ECO:0000313" key="7">
    <source>
        <dbReference type="EMBL" id="ANP47955.1"/>
    </source>
</evidence>
<sequence length="124" mass="14073">MRAVKSRDTAPERAVRAAVREAGYARRYRLNGAALPGKPDLVFGAMAKVVFVHGCFWHGHDCKRGARQPKDNAAYWRAKIERNLARDRASLKRLKREGWSALVIWECEIRNRAALARKLATFLG</sequence>
<dbReference type="InParanoid" id="A0A1B1AN50"/>
<dbReference type="GO" id="GO:0006298">
    <property type="term" value="P:mismatch repair"/>
    <property type="evidence" value="ECO:0007669"/>
    <property type="project" value="InterPro"/>
</dbReference>
<dbReference type="AlphaFoldDB" id="A0A1B1AN50"/>
<accession>A0A1B1AN50</accession>
<keyword evidence="5" id="KW-0234">DNA repair</keyword>
<evidence type="ECO:0000256" key="2">
    <source>
        <dbReference type="ARBA" id="ARBA00022759"/>
    </source>
</evidence>
<evidence type="ECO:0000256" key="4">
    <source>
        <dbReference type="ARBA" id="ARBA00022801"/>
    </source>
</evidence>
<dbReference type="SUPFAM" id="SSF52980">
    <property type="entry name" value="Restriction endonuclease-like"/>
    <property type="match status" value="1"/>
</dbReference>
<gene>
    <name evidence="7" type="ORF">ATE48_04980</name>
</gene>
<dbReference type="REBASE" id="152617">
    <property type="entry name" value="V.Cba272ORF4975P"/>
</dbReference>
<dbReference type="NCBIfam" id="TIGR00632">
    <property type="entry name" value="vsr"/>
    <property type="match status" value="1"/>
</dbReference>
<dbReference type="GO" id="GO:0004519">
    <property type="term" value="F:endonuclease activity"/>
    <property type="evidence" value="ECO:0007669"/>
    <property type="project" value="UniProtKB-KW"/>
</dbReference>
<name>A0A1B1AN50_9PROT</name>
<dbReference type="GO" id="GO:0016787">
    <property type="term" value="F:hydrolase activity"/>
    <property type="evidence" value="ECO:0007669"/>
    <property type="project" value="UniProtKB-KW"/>
</dbReference>
<evidence type="ECO:0000313" key="8">
    <source>
        <dbReference type="Proteomes" id="UP000092498"/>
    </source>
</evidence>
<dbReference type="FunCoup" id="A0A1B1AN50">
    <property type="interactions" value="33"/>
</dbReference>
<proteinExistence type="inferred from homology"/>
<evidence type="ECO:0000256" key="6">
    <source>
        <dbReference type="ARBA" id="ARBA00029466"/>
    </source>
</evidence>
<organism evidence="7 8">
    <name type="scientific">Candidatus Viadribacter manganicus</name>
    <dbReference type="NCBI Taxonomy" id="1759059"/>
    <lineage>
        <taxon>Bacteria</taxon>
        <taxon>Pseudomonadati</taxon>
        <taxon>Pseudomonadota</taxon>
        <taxon>Alphaproteobacteria</taxon>
        <taxon>Hyphomonadales</taxon>
        <taxon>Hyphomonadaceae</taxon>
        <taxon>Candidatus Viadribacter</taxon>
    </lineage>
</organism>
<dbReference type="Proteomes" id="UP000092498">
    <property type="component" value="Chromosome"/>
</dbReference>
<dbReference type="OrthoDB" id="9801520at2"/>
<keyword evidence="3" id="KW-0227">DNA damage</keyword>
<dbReference type="EMBL" id="CP013244">
    <property type="protein sequence ID" value="ANP47955.1"/>
    <property type="molecule type" value="Genomic_DNA"/>
</dbReference>